<feature type="transmembrane region" description="Helical" evidence="1">
    <location>
        <begin position="83"/>
        <end position="103"/>
    </location>
</feature>
<accession>A0AAE3XIT7</accession>
<evidence type="ECO:0000313" key="3">
    <source>
        <dbReference type="Proteomes" id="UP001185092"/>
    </source>
</evidence>
<protein>
    <submittedName>
        <fullName evidence="2">Uncharacterized protein</fullName>
    </submittedName>
</protein>
<name>A0AAE3XIT7_9BACT</name>
<sequence>MTDNYNFETSEYGINSKGIHLLRSRYNYKSFLAKDIKRIRIAKGMELNNWIVILAIGVGILIFGIKYINEVYQALFDDSYGKIYIEEIAMSIVLILTGTYFTYKSLTSGNQIFIETYSGDKKKLSLQDIKKQNLESELREFIRTHFQNIQVEV</sequence>
<evidence type="ECO:0000256" key="1">
    <source>
        <dbReference type="SAM" id="Phobius"/>
    </source>
</evidence>
<organism evidence="2 3">
    <name type="scientific">Aureibacter tunicatorum</name>
    <dbReference type="NCBI Taxonomy" id="866807"/>
    <lineage>
        <taxon>Bacteria</taxon>
        <taxon>Pseudomonadati</taxon>
        <taxon>Bacteroidota</taxon>
        <taxon>Cytophagia</taxon>
        <taxon>Cytophagales</taxon>
        <taxon>Persicobacteraceae</taxon>
        <taxon>Aureibacter</taxon>
    </lineage>
</organism>
<dbReference type="EMBL" id="JAVDQD010000002">
    <property type="protein sequence ID" value="MDR6238521.1"/>
    <property type="molecule type" value="Genomic_DNA"/>
</dbReference>
<keyword evidence="1" id="KW-1133">Transmembrane helix</keyword>
<dbReference type="Proteomes" id="UP001185092">
    <property type="component" value="Unassembled WGS sequence"/>
</dbReference>
<dbReference type="RefSeq" id="WP_309938032.1">
    <property type="nucleotide sequence ID" value="NZ_AP025305.1"/>
</dbReference>
<evidence type="ECO:0000313" key="2">
    <source>
        <dbReference type="EMBL" id="MDR6238521.1"/>
    </source>
</evidence>
<keyword evidence="3" id="KW-1185">Reference proteome</keyword>
<reference evidence="2" key="1">
    <citation type="submission" date="2023-07" db="EMBL/GenBank/DDBJ databases">
        <title>Genomic Encyclopedia of Type Strains, Phase IV (KMG-IV): sequencing the most valuable type-strain genomes for metagenomic binning, comparative biology and taxonomic classification.</title>
        <authorList>
            <person name="Goeker M."/>
        </authorList>
    </citation>
    <scope>NUCLEOTIDE SEQUENCE</scope>
    <source>
        <strain evidence="2">DSM 26174</strain>
    </source>
</reference>
<keyword evidence="1" id="KW-0812">Transmembrane</keyword>
<gene>
    <name evidence="2" type="ORF">HNQ88_001558</name>
</gene>
<feature type="transmembrane region" description="Helical" evidence="1">
    <location>
        <begin position="47"/>
        <end position="68"/>
    </location>
</feature>
<proteinExistence type="predicted"/>
<keyword evidence="1" id="KW-0472">Membrane</keyword>
<dbReference type="AlphaFoldDB" id="A0AAE3XIT7"/>
<comment type="caution">
    <text evidence="2">The sequence shown here is derived from an EMBL/GenBank/DDBJ whole genome shotgun (WGS) entry which is preliminary data.</text>
</comment>